<protein>
    <recommendedName>
        <fullName evidence="7">Sulfatase N-terminal domain-containing protein</fullName>
    </recommendedName>
</protein>
<evidence type="ECO:0000256" key="4">
    <source>
        <dbReference type="ARBA" id="ARBA00022729"/>
    </source>
</evidence>
<sequence>MRNLLILYISLIGTIFNSSKEDVTKTESVNNLPNVIYINVDDLGWKDLGFMDNGYFETPNIDQFSKMGMTFTNAYASASNCAPSRACLMTGQYTPRHGIYTVSPSARGEDSTRKLIPIENTDSLKSDVFTLADLFKKAGYTTGTFGKWHLGKNPLDQGFDINVGGSLKGNPGKDGYFSPYKIDNIKNGPKGEHLTDRLTSEAIKFLHKNKNRPFFLYLPFYSVHTPIMAKEKLIQKYRQKVNNPLEIDATYAAMVETMDSNVGRLLKELDILGLANNTMVVFTSDNGGIRSISPQAPLRAGKGSYYEGGTRVPCIIRWPGKINPGSISDQPIINIDFFPTFKEVLGIELTEITLDGNSILPILKGDTIQSKPIFWHFPIYLQSYDEAKDDGRDPLFRTRPGSTILFKGWKLHWYFEDQGVELYYLPNDPGERNNLAEKEPKKVAGLMKKLTDWQNDINATIPTELNPLYVSKK</sequence>
<keyword evidence="3" id="KW-0479">Metal-binding</keyword>
<dbReference type="GO" id="GO:0004065">
    <property type="term" value="F:arylsulfatase activity"/>
    <property type="evidence" value="ECO:0007669"/>
    <property type="project" value="TreeGrafter"/>
</dbReference>
<evidence type="ECO:0000256" key="6">
    <source>
        <dbReference type="ARBA" id="ARBA00022837"/>
    </source>
</evidence>
<dbReference type="AlphaFoldDB" id="A0A0F9NWE2"/>
<evidence type="ECO:0000256" key="5">
    <source>
        <dbReference type="ARBA" id="ARBA00022801"/>
    </source>
</evidence>
<dbReference type="GO" id="GO:0046872">
    <property type="term" value="F:metal ion binding"/>
    <property type="evidence" value="ECO:0007669"/>
    <property type="project" value="UniProtKB-KW"/>
</dbReference>
<dbReference type="PANTHER" id="PTHR42693">
    <property type="entry name" value="ARYLSULFATASE FAMILY MEMBER"/>
    <property type="match status" value="1"/>
</dbReference>
<keyword evidence="4" id="KW-0732">Signal</keyword>
<keyword evidence="6" id="KW-0106">Calcium</keyword>
<evidence type="ECO:0000259" key="7">
    <source>
        <dbReference type="Pfam" id="PF00884"/>
    </source>
</evidence>
<dbReference type="InterPro" id="IPR017850">
    <property type="entry name" value="Alkaline_phosphatase_core_sf"/>
</dbReference>
<evidence type="ECO:0000256" key="2">
    <source>
        <dbReference type="ARBA" id="ARBA00008779"/>
    </source>
</evidence>
<keyword evidence="5" id="KW-0378">Hydrolase</keyword>
<comment type="caution">
    <text evidence="8">The sequence shown here is derived from an EMBL/GenBank/DDBJ whole genome shotgun (WGS) entry which is preliminary data.</text>
</comment>
<dbReference type="Pfam" id="PF00884">
    <property type="entry name" value="Sulfatase"/>
    <property type="match status" value="1"/>
</dbReference>
<evidence type="ECO:0000313" key="8">
    <source>
        <dbReference type="EMBL" id="KKN23805.1"/>
    </source>
</evidence>
<evidence type="ECO:0000256" key="1">
    <source>
        <dbReference type="ARBA" id="ARBA00001913"/>
    </source>
</evidence>
<dbReference type="Gene3D" id="3.40.720.10">
    <property type="entry name" value="Alkaline Phosphatase, subunit A"/>
    <property type="match status" value="1"/>
</dbReference>
<proteinExistence type="inferred from homology"/>
<dbReference type="InterPro" id="IPR000917">
    <property type="entry name" value="Sulfatase_N"/>
</dbReference>
<organism evidence="8">
    <name type="scientific">marine sediment metagenome</name>
    <dbReference type="NCBI Taxonomy" id="412755"/>
    <lineage>
        <taxon>unclassified sequences</taxon>
        <taxon>metagenomes</taxon>
        <taxon>ecological metagenomes</taxon>
    </lineage>
</organism>
<dbReference type="EMBL" id="LAZR01002937">
    <property type="protein sequence ID" value="KKN23805.1"/>
    <property type="molecule type" value="Genomic_DNA"/>
</dbReference>
<dbReference type="PANTHER" id="PTHR42693:SF42">
    <property type="entry name" value="ARYLSULFATASE G"/>
    <property type="match status" value="1"/>
</dbReference>
<dbReference type="CDD" id="cd16144">
    <property type="entry name" value="ARS_like"/>
    <property type="match status" value="1"/>
</dbReference>
<comment type="cofactor">
    <cofactor evidence="1">
        <name>Ca(2+)</name>
        <dbReference type="ChEBI" id="CHEBI:29108"/>
    </cofactor>
</comment>
<dbReference type="SUPFAM" id="SSF53649">
    <property type="entry name" value="Alkaline phosphatase-like"/>
    <property type="match status" value="1"/>
</dbReference>
<evidence type="ECO:0000256" key="3">
    <source>
        <dbReference type="ARBA" id="ARBA00022723"/>
    </source>
</evidence>
<reference evidence="8" key="1">
    <citation type="journal article" date="2015" name="Nature">
        <title>Complex archaea that bridge the gap between prokaryotes and eukaryotes.</title>
        <authorList>
            <person name="Spang A."/>
            <person name="Saw J.H."/>
            <person name="Jorgensen S.L."/>
            <person name="Zaremba-Niedzwiedzka K."/>
            <person name="Martijn J."/>
            <person name="Lind A.E."/>
            <person name="van Eijk R."/>
            <person name="Schleper C."/>
            <person name="Guy L."/>
            <person name="Ettema T.J."/>
        </authorList>
    </citation>
    <scope>NUCLEOTIDE SEQUENCE</scope>
</reference>
<gene>
    <name evidence="8" type="ORF">LCGC14_0901280</name>
</gene>
<dbReference type="Gene3D" id="3.30.1120.10">
    <property type="match status" value="1"/>
</dbReference>
<name>A0A0F9NWE2_9ZZZZ</name>
<accession>A0A0F9NWE2</accession>
<comment type="similarity">
    <text evidence="2">Belongs to the sulfatase family.</text>
</comment>
<feature type="domain" description="Sulfatase N-terminal" evidence="7">
    <location>
        <begin position="33"/>
        <end position="347"/>
    </location>
</feature>
<dbReference type="InterPro" id="IPR050738">
    <property type="entry name" value="Sulfatase"/>
</dbReference>